<evidence type="ECO:0000313" key="2">
    <source>
        <dbReference type="EMBL" id="SLN16571.1"/>
    </source>
</evidence>
<name>A0A1Y5RFX7_9RHOB</name>
<feature type="chain" id="PRO_5011010715" evidence="1">
    <location>
        <begin position="23"/>
        <end position="74"/>
    </location>
</feature>
<evidence type="ECO:0000313" key="3">
    <source>
        <dbReference type="Proteomes" id="UP000193870"/>
    </source>
</evidence>
<accession>A0A1Y5RFX7</accession>
<gene>
    <name evidence="2" type="ORF">PAM7066_00396</name>
</gene>
<dbReference type="RefSeq" id="WP_085852423.1">
    <property type="nucleotide sequence ID" value="NZ_FOPF01000001.1"/>
</dbReference>
<feature type="signal peptide" evidence="1">
    <location>
        <begin position="1"/>
        <end position="22"/>
    </location>
</feature>
<dbReference type="EMBL" id="FWFV01000001">
    <property type="protein sequence ID" value="SLN16571.1"/>
    <property type="molecule type" value="Genomic_DNA"/>
</dbReference>
<reference evidence="2 3" key="1">
    <citation type="submission" date="2017-03" db="EMBL/GenBank/DDBJ databases">
        <authorList>
            <person name="Afonso C.L."/>
            <person name="Miller P.J."/>
            <person name="Scott M.A."/>
            <person name="Spackman E."/>
            <person name="Goraichik I."/>
            <person name="Dimitrov K.M."/>
            <person name="Suarez D.L."/>
            <person name="Swayne D.E."/>
        </authorList>
    </citation>
    <scope>NUCLEOTIDE SEQUENCE [LARGE SCALE GENOMIC DNA]</scope>
    <source>
        <strain evidence="2 3">CECT 7066</strain>
    </source>
</reference>
<organism evidence="2 3">
    <name type="scientific">Palleronia marisminoris</name>
    <dbReference type="NCBI Taxonomy" id="315423"/>
    <lineage>
        <taxon>Bacteria</taxon>
        <taxon>Pseudomonadati</taxon>
        <taxon>Pseudomonadota</taxon>
        <taxon>Alphaproteobacteria</taxon>
        <taxon>Rhodobacterales</taxon>
        <taxon>Roseobacteraceae</taxon>
        <taxon>Palleronia</taxon>
    </lineage>
</organism>
<keyword evidence="1" id="KW-0732">Signal</keyword>
<protein>
    <submittedName>
        <fullName evidence="2">Uncharacterized protein</fullName>
    </submittedName>
</protein>
<proteinExistence type="predicted"/>
<keyword evidence="3" id="KW-1185">Reference proteome</keyword>
<dbReference type="AlphaFoldDB" id="A0A1Y5RFX7"/>
<dbReference type="Proteomes" id="UP000193870">
    <property type="component" value="Unassembled WGS sequence"/>
</dbReference>
<dbReference type="STRING" id="315423.SAMN04488020_101396"/>
<evidence type="ECO:0000256" key="1">
    <source>
        <dbReference type="SAM" id="SignalP"/>
    </source>
</evidence>
<sequence>MKLTRLAGLAALGFLAVGQARAEPASHEDGLGFGIIRDLTPVLRPVVLTPKPSEDNSPKIERIQIVRNDAARME</sequence>